<name>A0A8S1QKH3_9CILI</name>
<comment type="caution">
    <text evidence="1">The sequence shown here is derived from an EMBL/GenBank/DDBJ whole genome shotgun (WGS) entry which is preliminary data.</text>
</comment>
<accession>A0A8S1QKH3</accession>
<organism evidence="1 2">
    <name type="scientific">Paramecium sonneborni</name>
    <dbReference type="NCBI Taxonomy" id="65129"/>
    <lineage>
        <taxon>Eukaryota</taxon>
        <taxon>Sar</taxon>
        <taxon>Alveolata</taxon>
        <taxon>Ciliophora</taxon>
        <taxon>Intramacronucleata</taxon>
        <taxon>Oligohymenophorea</taxon>
        <taxon>Peniculida</taxon>
        <taxon>Parameciidae</taxon>
        <taxon>Paramecium</taxon>
    </lineage>
</organism>
<sequence>MSNQNFTHIRFQKKGLASMNFQKLQKYILLQTISSSEIGLASKSLSTMNQKTYKNVYVDVANTFLVLFMKKNNI</sequence>
<dbReference type="EMBL" id="CAJJDN010000109">
    <property type="protein sequence ID" value="CAD8115946.1"/>
    <property type="molecule type" value="Genomic_DNA"/>
</dbReference>
<evidence type="ECO:0000313" key="2">
    <source>
        <dbReference type="Proteomes" id="UP000692954"/>
    </source>
</evidence>
<reference evidence="1" key="1">
    <citation type="submission" date="2021-01" db="EMBL/GenBank/DDBJ databases">
        <authorList>
            <consortium name="Genoscope - CEA"/>
            <person name="William W."/>
        </authorList>
    </citation>
    <scope>NUCLEOTIDE SEQUENCE</scope>
</reference>
<dbReference type="Proteomes" id="UP000692954">
    <property type="component" value="Unassembled WGS sequence"/>
</dbReference>
<dbReference type="AlphaFoldDB" id="A0A8S1QKH3"/>
<keyword evidence="2" id="KW-1185">Reference proteome</keyword>
<gene>
    <name evidence="1" type="ORF">PSON_ATCC_30995.1.T1090191</name>
</gene>
<protein>
    <submittedName>
        <fullName evidence="1">Uncharacterized protein</fullName>
    </submittedName>
</protein>
<proteinExistence type="predicted"/>
<evidence type="ECO:0000313" key="1">
    <source>
        <dbReference type="EMBL" id="CAD8115946.1"/>
    </source>
</evidence>